<name>A0A495DLW7_9PROT</name>
<proteinExistence type="predicted"/>
<evidence type="ECO:0000313" key="1">
    <source>
        <dbReference type="EMBL" id="RKR03926.1"/>
    </source>
</evidence>
<reference evidence="1 2" key="1">
    <citation type="submission" date="2018-10" db="EMBL/GenBank/DDBJ databases">
        <title>Genomic Encyclopedia of Type Strains, Phase IV (KMG-IV): sequencing the most valuable type-strain genomes for metagenomic binning, comparative biology and taxonomic classification.</title>
        <authorList>
            <person name="Goeker M."/>
        </authorList>
    </citation>
    <scope>NUCLEOTIDE SEQUENCE [LARGE SCALE GENOMIC DNA]</scope>
    <source>
        <strain evidence="1 2">DSM 4734</strain>
    </source>
</reference>
<comment type="caution">
    <text evidence="1">The sequence shown here is derived from an EMBL/GenBank/DDBJ whole genome shotgun (WGS) entry which is preliminary data.</text>
</comment>
<dbReference type="CDD" id="cd04301">
    <property type="entry name" value="NAT_SF"/>
    <property type="match status" value="1"/>
</dbReference>
<accession>A0A495DLW7</accession>
<dbReference type="Gene3D" id="3.40.630.30">
    <property type="match status" value="1"/>
</dbReference>
<gene>
    <name evidence="1" type="ORF">C7435_0369</name>
</gene>
<organism evidence="1 2">
    <name type="scientific">Maricaulis maris</name>
    <dbReference type="NCBI Taxonomy" id="74318"/>
    <lineage>
        <taxon>Bacteria</taxon>
        <taxon>Pseudomonadati</taxon>
        <taxon>Pseudomonadota</taxon>
        <taxon>Alphaproteobacteria</taxon>
        <taxon>Maricaulales</taxon>
        <taxon>Maricaulaceae</taxon>
        <taxon>Maricaulis</taxon>
    </lineage>
</organism>
<dbReference type="SUPFAM" id="SSF55729">
    <property type="entry name" value="Acyl-CoA N-acyltransferases (Nat)"/>
    <property type="match status" value="1"/>
</dbReference>
<evidence type="ECO:0000313" key="2">
    <source>
        <dbReference type="Proteomes" id="UP000273675"/>
    </source>
</evidence>
<evidence type="ECO:0008006" key="3">
    <source>
        <dbReference type="Google" id="ProtNLM"/>
    </source>
</evidence>
<sequence length="375" mass="41026">MAGHIRVVARDDLARLAELIDICGFPDRDRAGWDWVLFGNPAQGDAPPGWVYEEAGTILGFVGNLVSDFIGPDKTYRGAMGHTLVTDVGNRTARAGIRLARHQLTQSGPDFCYTLNNNTLSAVILPRLGYQAWLGADAREWLEWVTAPVRLAASTVRTRLKTAGLPAPDWFGRMALERPGDPVAARLQREMAADWPEDMPGLDTVGPDALARFRDRRTAAGVIVRDGSAADLGWRRSDPLRAGGQVWRVVRRDGDILALIGAVVAKMEVDGPEALDIVELAVLPGADGVRAGRDLIARVLQTARRAGLARVRLRFAASLDSAVLAGLPRPLRRRQRHDSCHIAFHNPDPALRQFWRPAAGDADFFFAQRVPPALR</sequence>
<dbReference type="RefSeq" id="WP_121209800.1">
    <property type="nucleotide sequence ID" value="NZ_RBIM01000001.1"/>
</dbReference>
<protein>
    <recommendedName>
        <fullName evidence="3">N-acetyltransferase domain-containing protein</fullName>
    </recommendedName>
</protein>
<dbReference type="Proteomes" id="UP000273675">
    <property type="component" value="Unassembled WGS sequence"/>
</dbReference>
<dbReference type="EMBL" id="RBIM01000001">
    <property type="protein sequence ID" value="RKR03926.1"/>
    <property type="molecule type" value="Genomic_DNA"/>
</dbReference>
<dbReference type="InterPro" id="IPR016181">
    <property type="entry name" value="Acyl_CoA_acyltransferase"/>
</dbReference>
<dbReference type="AlphaFoldDB" id="A0A495DLW7"/>
<dbReference type="OrthoDB" id="8180898at2"/>